<keyword evidence="6" id="KW-1185">Reference proteome</keyword>
<evidence type="ECO:0000313" key="5">
    <source>
        <dbReference type="EMBL" id="ROW16836.1"/>
    </source>
</evidence>
<evidence type="ECO:0000256" key="3">
    <source>
        <dbReference type="SAM" id="MobiDB-lite"/>
    </source>
</evidence>
<feature type="compositionally biased region" description="Basic and acidic residues" evidence="3">
    <location>
        <begin position="82"/>
        <end position="116"/>
    </location>
</feature>
<protein>
    <recommendedName>
        <fullName evidence="4">Nuclear speckle splicing regulatory protein 1 N-terminal domain-containing protein</fullName>
    </recommendedName>
</protein>
<dbReference type="Pfam" id="PF09745">
    <property type="entry name" value="NSRP1_N"/>
    <property type="match status" value="1"/>
</dbReference>
<comment type="caution">
    <text evidence="5">The sequence shown here is derived from an EMBL/GenBank/DDBJ whole genome shotgun (WGS) entry which is preliminary data.</text>
</comment>
<name>A0A423XLC1_9PEZI</name>
<dbReference type="GO" id="GO:0000381">
    <property type="term" value="P:regulation of alternative mRNA splicing, via spliceosome"/>
    <property type="evidence" value="ECO:0007669"/>
    <property type="project" value="InterPro"/>
</dbReference>
<gene>
    <name evidence="5" type="ORF">VPNG_01509</name>
</gene>
<dbReference type="InterPro" id="IPR018612">
    <property type="entry name" value="NSRP1_N"/>
</dbReference>
<dbReference type="OrthoDB" id="3497519at2759"/>
<evidence type="ECO:0000256" key="2">
    <source>
        <dbReference type="ARBA" id="ARBA00023054"/>
    </source>
</evidence>
<evidence type="ECO:0000313" key="6">
    <source>
        <dbReference type="Proteomes" id="UP000285146"/>
    </source>
</evidence>
<proteinExistence type="inferred from homology"/>
<dbReference type="PANTHER" id="PTHR47845">
    <property type="entry name" value="NUCLEAR SPECKLE SPLICING REGULATORY PROTEIN 1 HOMOLOG"/>
    <property type="match status" value="1"/>
</dbReference>
<accession>A0A423XLC1</accession>
<reference evidence="5 6" key="1">
    <citation type="submission" date="2015-09" db="EMBL/GenBank/DDBJ databases">
        <title>Host preference determinants of Valsa canker pathogens revealed by comparative genomics.</title>
        <authorList>
            <person name="Yin Z."/>
            <person name="Huang L."/>
        </authorList>
    </citation>
    <scope>NUCLEOTIDE SEQUENCE [LARGE SCALE GENOMIC DNA]</scope>
    <source>
        <strain evidence="5 6">SXYLt</strain>
    </source>
</reference>
<dbReference type="AlphaFoldDB" id="A0A423XLC1"/>
<dbReference type="EMBL" id="LKEB01000004">
    <property type="protein sequence ID" value="ROW16836.1"/>
    <property type="molecule type" value="Genomic_DNA"/>
</dbReference>
<sequence length="1218" mass="135032">MFRLSDDNDANGITASLPRQFGDLSSALTSKKYADQAEALDPSIYDYDAAYDVIKAAQQQREAEAKEEESQRKARYMTDVTKAAEQRERDRSVAEMKKIQKEREAEGDEFADKEPPTDDDGSDHLSVNLDGTQTFTRANHSSYFLAMLTGLQDIQQKIKRSTNMADTDLYPPGFPVPAEDYDDYPHEAFGIDASPFSYTAEEDRQDDLRTWQLTSLYPYEFLDPNTPRPDAGLMQEPVGLLRKEMVQKMGQNGTDGDWTLVEFVPAWTDPDWSDRFVFTGSNDPDDPQVQMYMKPGLLQRQRPALLPNDIAVRGPSEVARRFGIDPVHHDDPYYSRSGITPTTPKFGVPLVYPRETPSNQGEKDKIDVDDLTALAMQFENDARAQGEDTSEDNLRTHLLSAARDAPTNLVRVDTEIAYALLSVMDQVHKREEKEEYQRLLLAGNTSKDLVSNDVWTIGMNAATDLTTPLHDCQDWFAMWLGEYDTQNWFPEVAALYNAGFDSVKYVCEILKRTIIWEINSKYGADDNGMSGDQQRMGFTQFNPHPPDSSLPFGIRISISADYIWPLLVKEYSGAEKAACSFTLAAIMLHELSHAAVIARQQMLHPSCAWLGFDPQWATEIHETVIENLITFGYRFLEHPSTEDQWWYDTEEMDFLEGEWKNEEGLATENQYFGGIATAMAAGTGTRFIDDLTIMGSWKTTDKALWTARNACSDRAAAAQAYLQQLLNEVNAWDGTNSLPEPQIEPFRDCLSAMWALHRDLSTEAGIYQGMVVDYHVQSDVAVKDKIQQLWGAIMHTRLSAIHTAIADDCIQFLDELLNIDPRVLDRLATVPQLVDLLTTGRTAIRANFAAVREVFNPILRTFDQGSEDHYIFRPEDFPGVASGSALNIAKRIERMAQRQLRELDGPARVVAEGWLNLLSTGENLLNAVPGSPAAFVSQNLESVADFIDGLTTAQEHLVAAQYPGPAQPQELQQPLLQHNQTRPDGSERVQRFVTSPPGQPPNAWQTLYAEASGYIPYEDPRTGFTMFDRIDIPDESSVQAELAARGLMQGADLAGAMGDATFAPMFPSVNNPNASSEVSEAQLAVMQGLAAGAHLRGANNPAAPVAQPSARAVQLSQAARDLADLIQARAGQLQANPELAGRVVPSVFNQTLQQLAGRSGENLTGTNVPGDSNLFGGSTAQRNQALQNLEELIRLRAMGANPPPPGAGSELQDAQPPQ</sequence>
<comment type="similarity">
    <text evidence="1">Belongs to the NSRP1 family.</text>
</comment>
<feature type="compositionally biased region" description="Basic and acidic residues" evidence="3">
    <location>
        <begin position="62"/>
        <end position="72"/>
    </location>
</feature>
<evidence type="ECO:0000256" key="1">
    <source>
        <dbReference type="ARBA" id="ARBA00010126"/>
    </source>
</evidence>
<feature type="region of interest" description="Disordered" evidence="3">
    <location>
        <begin position="1197"/>
        <end position="1218"/>
    </location>
</feature>
<organism evidence="5 6">
    <name type="scientific">Cytospora leucostoma</name>
    <dbReference type="NCBI Taxonomy" id="1230097"/>
    <lineage>
        <taxon>Eukaryota</taxon>
        <taxon>Fungi</taxon>
        <taxon>Dikarya</taxon>
        <taxon>Ascomycota</taxon>
        <taxon>Pezizomycotina</taxon>
        <taxon>Sordariomycetes</taxon>
        <taxon>Sordariomycetidae</taxon>
        <taxon>Diaporthales</taxon>
        <taxon>Cytosporaceae</taxon>
        <taxon>Cytospora</taxon>
    </lineage>
</organism>
<feature type="domain" description="Nuclear speckle splicing regulatory protein 1 N-terminal" evidence="4">
    <location>
        <begin position="31"/>
        <end position="114"/>
    </location>
</feature>
<dbReference type="InterPro" id="IPR053246">
    <property type="entry name" value="NS_splicing_regulatory_protein"/>
</dbReference>
<dbReference type="PANTHER" id="PTHR47845:SF1">
    <property type="entry name" value="NUCLEAR SPECKLE SPLICING REGULATORY PROTEIN 1 HOMOLOG"/>
    <property type="match status" value="1"/>
</dbReference>
<feature type="region of interest" description="Disordered" evidence="3">
    <location>
        <begin position="62"/>
        <end position="128"/>
    </location>
</feature>
<dbReference type="Proteomes" id="UP000285146">
    <property type="component" value="Unassembled WGS sequence"/>
</dbReference>
<dbReference type="InParanoid" id="A0A423XLC1"/>
<dbReference type="STRING" id="1230097.A0A423XLC1"/>
<evidence type="ECO:0000259" key="4">
    <source>
        <dbReference type="Pfam" id="PF09745"/>
    </source>
</evidence>
<keyword evidence="2" id="KW-0175">Coiled coil</keyword>